<evidence type="ECO:0000313" key="2">
    <source>
        <dbReference type="Proteomes" id="UP001321477"/>
    </source>
</evidence>
<sequence>MGVVEEVVGVAVFDDSAFVHEHDLVGDFAGEAHLVGDDEHGHAALGEAGHEVEHALDQFRVQGAGGLVEEHHLGLHREGAGDRDALLLPAGQVSGPVVGAVGQAHLGEAFVRDPVGFGA</sequence>
<name>A0ABN6YCQ3_9MICO</name>
<organism evidence="1 2">
    <name type="scientific">Agromyces marinus</name>
    <dbReference type="NCBI Taxonomy" id="1389020"/>
    <lineage>
        <taxon>Bacteria</taxon>
        <taxon>Bacillati</taxon>
        <taxon>Actinomycetota</taxon>
        <taxon>Actinomycetes</taxon>
        <taxon>Micrococcales</taxon>
        <taxon>Microbacteriaceae</taxon>
        <taxon>Agromyces</taxon>
    </lineage>
</organism>
<protein>
    <submittedName>
        <fullName evidence="1">Uncharacterized protein</fullName>
    </submittedName>
</protein>
<evidence type="ECO:0000313" key="1">
    <source>
        <dbReference type="EMBL" id="BDZ54876.1"/>
    </source>
</evidence>
<keyword evidence="2" id="KW-1185">Reference proteome</keyword>
<dbReference type="Proteomes" id="UP001321477">
    <property type="component" value="Chromosome"/>
</dbReference>
<accession>A0ABN6YCQ3</accession>
<reference evidence="2" key="1">
    <citation type="journal article" date="2019" name="Int. J. Syst. Evol. Microbiol.">
        <title>The Global Catalogue of Microorganisms (GCM) 10K type strain sequencing project: providing services to taxonomists for standard genome sequencing and annotation.</title>
        <authorList>
            <consortium name="The Broad Institute Genomics Platform"/>
            <consortium name="The Broad Institute Genome Sequencing Center for Infectious Disease"/>
            <person name="Wu L."/>
            <person name="Ma J."/>
        </authorList>
    </citation>
    <scope>NUCLEOTIDE SEQUENCE [LARGE SCALE GENOMIC DNA]</scope>
    <source>
        <strain evidence="2">NBRC 109019</strain>
    </source>
</reference>
<dbReference type="EMBL" id="AP027734">
    <property type="protein sequence ID" value="BDZ54876.1"/>
    <property type="molecule type" value="Genomic_DNA"/>
</dbReference>
<gene>
    <name evidence="1" type="ORF">GCM10025870_19490</name>
</gene>
<proteinExistence type="predicted"/>